<name>A0A9D9HZZ3_9FIRM</name>
<feature type="transmembrane region" description="Helical" evidence="1">
    <location>
        <begin position="75"/>
        <end position="96"/>
    </location>
</feature>
<evidence type="ECO:0000313" key="3">
    <source>
        <dbReference type="EMBL" id="MBO8463343.1"/>
    </source>
</evidence>
<evidence type="ECO:0000259" key="2">
    <source>
        <dbReference type="Pfam" id="PF07811"/>
    </source>
</evidence>
<keyword evidence="1" id="KW-1133">Transmembrane helix</keyword>
<dbReference type="EMBL" id="JADIML010000147">
    <property type="protein sequence ID" value="MBO8463343.1"/>
    <property type="molecule type" value="Genomic_DNA"/>
</dbReference>
<keyword evidence="1" id="KW-0472">Membrane</keyword>
<sequence length="306" mass="36046">MSFYFKKNDFEYINKKVVKDIPMILSKLYRFKNFFLRIKQKNNTLQVQGNIQSKQKNKRIYLSTLKEDGVVTVEMAIAFPLFLFAFLAILFFAQMFMVDQEIHKGMVECARRIAKEEYPEKTPLLAKSYWENYVDTKYLNQSWLKNGIKGVSFLGSYYDKNRGEVILKVTYKMQLTIPGFHGMTYRGSYEIHQKVFRGYRPDLEGEEEQWVYITDNQSVYHSKRSCSYLQLKIHQTTQVEKYLKGNTSYKACEFCMKKGIKPSLLYVTEQGKKYHSTVMCSGLKRTVKRVKKSEVSHLRLCSRCGS</sequence>
<organism evidence="3 4">
    <name type="scientific">Candidatus Scybalomonas excrementavium</name>
    <dbReference type="NCBI Taxonomy" id="2840943"/>
    <lineage>
        <taxon>Bacteria</taxon>
        <taxon>Bacillati</taxon>
        <taxon>Bacillota</taxon>
        <taxon>Clostridia</taxon>
        <taxon>Lachnospirales</taxon>
        <taxon>Lachnospiraceae</taxon>
        <taxon>Lachnospiraceae incertae sedis</taxon>
        <taxon>Candidatus Scybalomonas</taxon>
    </lineage>
</organism>
<evidence type="ECO:0000256" key="1">
    <source>
        <dbReference type="SAM" id="Phobius"/>
    </source>
</evidence>
<keyword evidence="1" id="KW-0812">Transmembrane</keyword>
<dbReference type="InterPro" id="IPR012495">
    <property type="entry name" value="TadE-like_dom"/>
</dbReference>
<feature type="domain" description="TadE-like" evidence="2">
    <location>
        <begin position="69"/>
        <end position="111"/>
    </location>
</feature>
<comment type="caution">
    <text evidence="3">The sequence shown here is derived from an EMBL/GenBank/DDBJ whole genome shotgun (WGS) entry which is preliminary data.</text>
</comment>
<dbReference type="Proteomes" id="UP000823618">
    <property type="component" value="Unassembled WGS sequence"/>
</dbReference>
<dbReference type="AlphaFoldDB" id="A0A9D9HZZ3"/>
<reference evidence="3" key="1">
    <citation type="submission" date="2020-10" db="EMBL/GenBank/DDBJ databases">
        <authorList>
            <person name="Gilroy R."/>
        </authorList>
    </citation>
    <scope>NUCLEOTIDE SEQUENCE</scope>
    <source>
        <strain evidence="3">E3-2379</strain>
    </source>
</reference>
<protein>
    <submittedName>
        <fullName evidence="3">Pilus assembly protein</fullName>
    </submittedName>
</protein>
<accession>A0A9D9HZZ3</accession>
<evidence type="ECO:0000313" key="4">
    <source>
        <dbReference type="Proteomes" id="UP000823618"/>
    </source>
</evidence>
<dbReference type="Pfam" id="PF07811">
    <property type="entry name" value="TadE"/>
    <property type="match status" value="1"/>
</dbReference>
<gene>
    <name evidence="3" type="ORF">IAC13_05360</name>
</gene>
<reference evidence="3" key="2">
    <citation type="journal article" date="2021" name="PeerJ">
        <title>Extensive microbial diversity within the chicken gut microbiome revealed by metagenomics and culture.</title>
        <authorList>
            <person name="Gilroy R."/>
            <person name="Ravi A."/>
            <person name="Getino M."/>
            <person name="Pursley I."/>
            <person name="Horton D.L."/>
            <person name="Alikhan N.F."/>
            <person name="Baker D."/>
            <person name="Gharbi K."/>
            <person name="Hall N."/>
            <person name="Watson M."/>
            <person name="Adriaenssens E.M."/>
            <person name="Foster-Nyarko E."/>
            <person name="Jarju S."/>
            <person name="Secka A."/>
            <person name="Antonio M."/>
            <person name="Oren A."/>
            <person name="Chaudhuri R.R."/>
            <person name="La Ragione R."/>
            <person name="Hildebrand F."/>
            <person name="Pallen M.J."/>
        </authorList>
    </citation>
    <scope>NUCLEOTIDE SEQUENCE</scope>
    <source>
        <strain evidence="3">E3-2379</strain>
    </source>
</reference>
<proteinExistence type="predicted"/>